<evidence type="ECO:0000313" key="1">
    <source>
        <dbReference type="EMBL" id="JAP09443.1"/>
    </source>
</evidence>
<reference evidence="1" key="1">
    <citation type="submission" date="2015-12" db="EMBL/GenBank/DDBJ databases">
        <title>Gene expression during late stages of embryo sac development: a critical building block for successful pollen-pistil interactions.</title>
        <authorList>
            <person name="Liu Y."/>
            <person name="Joly V."/>
            <person name="Sabar M."/>
            <person name="Matton D.P."/>
        </authorList>
    </citation>
    <scope>NUCLEOTIDE SEQUENCE</scope>
</reference>
<protein>
    <submittedName>
        <fullName evidence="1">Putative ovule protein</fullName>
    </submittedName>
</protein>
<dbReference type="AlphaFoldDB" id="A0A0V0GNC2"/>
<dbReference type="EMBL" id="GEDG01034999">
    <property type="protein sequence ID" value="JAP09443.1"/>
    <property type="molecule type" value="Transcribed_RNA"/>
</dbReference>
<accession>A0A0V0GNC2</accession>
<proteinExistence type="predicted"/>
<organism evidence="1">
    <name type="scientific">Solanum chacoense</name>
    <name type="common">Chaco potato</name>
    <dbReference type="NCBI Taxonomy" id="4108"/>
    <lineage>
        <taxon>Eukaryota</taxon>
        <taxon>Viridiplantae</taxon>
        <taxon>Streptophyta</taxon>
        <taxon>Embryophyta</taxon>
        <taxon>Tracheophyta</taxon>
        <taxon>Spermatophyta</taxon>
        <taxon>Magnoliopsida</taxon>
        <taxon>eudicotyledons</taxon>
        <taxon>Gunneridae</taxon>
        <taxon>Pentapetalae</taxon>
        <taxon>asterids</taxon>
        <taxon>lamiids</taxon>
        <taxon>Solanales</taxon>
        <taxon>Solanaceae</taxon>
        <taxon>Solanoideae</taxon>
        <taxon>Solaneae</taxon>
        <taxon>Solanum</taxon>
    </lineage>
</organism>
<name>A0A0V0GNC2_SOLCH</name>
<sequence length="135" mass="15224">MHIRPCLFQCFSQLSQAYGLHANPQKCSIYFGGVNQAIQTQILSYIGIPRGSASKHQKDFGYSVPPLLDKMLGKTTSWTFRFLSYAGILQLLKQPANVCLPSDHIFFCFSSFQCLAQLLCPTLVLIFLFKHRSSL</sequence>